<dbReference type="PANTHER" id="PTHR22754:SF32">
    <property type="entry name" value="DISCO-INTERACTING PROTEIN 2"/>
    <property type="match status" value="1"/>
</dbReference>
<keyword evidence="4" id="KW-1185">Reference proteome</keyword>
<comment type="caution">
    <text evidence="3">The sequence shown here is derived from an EMBL/GenBank/DDBJ whole genome shotgun (WGS) entry which is preliminary data.</text>
</comment>
<sequence>MHHRQRMPPPPMYTNWDHRNKNEITDITDVMQNLRPYSQPPDVTHNTAQGGRRQTAADRVNRYGSSASDDTIGTGTGRWKVSAKIQQLLNTLKRPKRRPLPEFYEDDDIELEIAANPKDPNAPKPEGGCMTPAVGDQLVIPSGLPRNLEAAITRYGSGSFKAPVATVLDPNGKLTTTLTYGKLLSRSYKIAYALLTKQFSKNGDTSLKSGDRVALVYPNNDPINFLCAYYGCLQAGIVPVPIEVPITRRDAGSLQIGFLLGSCCVQVALTSEACLKGLPKNTSGEVIQFKGWPRLQWFVTEHLTRTPKDWSPAPRLKPKDWSPAPRLNDDTPAYIEYSTDRDGSVMGVTITRAAMLSHCRTLTMACNYTEGENMVCVLDFKREVGLWHSVLTSVLNGMHVIYIPYALMKVNPAHTVRPNESQPGQLDADDHQIQS</sequence>
<evidence type="ECO:0000313" key="3">
    <source>
        <dbReference type="EMBL" id="KAK9688276.1"/>
    </source>
</evidence>
<dbReference type="EMBL" id="JASPKY010000597">
    <property type="protein sequence ID" value="KAK9688276.1"/>
    <property type="molecule type" value="Genomic_DNA"/>
</dbReference>
<evidence type="ECO:0000259" key="2">
    <source>
        <dbReference type="Pfam" id="PF00501"/>
    </source>
</evidence>
<gene>
    <name evidence="3" type="ORF">QE152_g35663</name>
</gene>
<feature type="region of interest" description="Disordered" evidence="1">
    <location>
        <begin position="416"/>
        <end position="435"/>
    </location>
</feature>
<dbReference type="Gene3D" id="3.40.50.12780">
    <property type="entry name" value="N-terminal domain of ligase-like"/>
    <property type="match status" value="1"/>
</dbReference>
<dbReference type="InterPro" id="IPR000873">
    <property type="entry name" value="AMP-dep_synth/lig_dom"/>
</dbReference>
<evidence type="ECO:0000256" key="1">
    <source>
        <dbReference type="SAM" id="MobiDB-lite"/>
    </source>
</evidence>
<dbReference type="SUPFAM" id="SSF56801">
    <property type="entry name" value="Acetyl-CoA synthetase-like"/>
    <property type="match status" value="1"/>
</dbReference>
<dbReference type="AlphaFoldDB" id="A0AAW1IF90"/>
<accession>A0AAW1IF90</accession>
<dbReference type="InterPro" id="IPR042099">
    <property type="entry name" value="ANL_N_sf"/>
</dbReference>
<dbReference type="PANTHER" id="PTHR22754">
    <property type="entry name" value="DISCO-INTERACTING PROTEIN 2 DIP2 -RELATED"/>
    <property type="match status" value="1"/>
</dbReference>
<evidence type="ECO:0000313" key="4">
    <source>
        <dbReference type="Proteomes" id="UP001458880"/>
    </source>
</evidence>
<name>A0AAW1IF90_POPJA</name>
<reference evidence="3 4" key="1">
    <citation type="journal article" date="2024" name="BMC Genomics">
        <title>De novo assembly and annotation of Popillia japonica's genome with initial clues to its potential as an invasive pest.</title>
        <authorList>
            <person name="Cucini C."/>
            <person name="Boschi S."/>
            <person name="Funari R."/>
            <person name="Cardaioli E."/>
            <person name="Iannotti N."/>
            <person name="Marturano G."/>
            <person name="Paoli F."/>
            <person name="Bruttini M."/>
            <person name="Carapelli A."/>
            <person name="Frati F."/>
            <person name="Nardi F."/>
        </authorList>
    </citation>
    <scope>NUCLEOTIDE SEQUENCE [LARGE SCALE GENOMIC DNA]</scope>
    <source>
        <strain evidence="3">DMR45628</strain>
    </source>
</reference>
<dbReference type="Pfam" id="PF00501">
    <property type="entry name" value="AMP-binding"/>
    <property type="match status" value="1"/>
</dbReference>
<dbReference type="Proteomes" id="UP001458880">
    <property type="component" value="Unassembled WGS sequence"/>
</dbReference>
<feature type="region of interest" description="Disordered" evidence="1">
    <location>
        <begin position="38"/>
        <end position="71"/>
    </location>
</feature>
<protein>
    <submittedName>
        <fullName evidence="3">AMP-binding enzyme</fullName>
    </submittedName>
</protein>
<feature type="domain" description="AMP-dependent synthetase/ligase" evidence="2">
    <location>
        <begin position="174"/>
        <end position="406"/>
    </location>
</feature>
<organism evidence="3 4">
    <name type="scientific">Popillia japonica</name>
    <name type="common">Japanese beetle</name>
    <dbReference type="NCBI Taxonomy" id="7064"/>
    <lineage>
        <taxon>Eukaryota</taxon>
        <taxon>Metazoa</taxon>
        <taxon>Ecdysozoa</taxon>
        <taxon>Arthropoda</taxon>
        <taxon>Hexapoda</taxon>
        <taxon>Insecta</taxon>
        <taxon>Pterygota</taxon>
        <taxon>Neoptera</taxon>
        <taxon>Endopterygota</taxon>
        <taxon>Coleoptera</taxon>
        <taxon>Polyphaga</taxon>
        <taxon>Scarabaeiformia</taxon>
        <taxon>Scarabaeidae</taxon>
        <taxon>Rutelinae</taxon>
        <taxon>Popillia</taxon>
    </lineage>
</organism>
<proteinExistence type="predicted"/>